<proteinExistence type="predicted"/>
<gene>
    <name evidence="3" type="ORF">LCGC14_2229180</name>
</gene>
<keyword evidence="1" id="KW-0547">Nucleotide-binding</keyword>
<evidence type="ECO:0000256" key="1">
    <source>
        <dbReference type="ARBA" id="ARBA00022741"/>
    </source>
</evidence>
<evidence type="ECO:0000256" key="2">
    <source>
        <dbReference type="ARBA" id="ARBA00022840"/>
    </source>
</evidence>
<dbReference type="InterPro" id="IPR027417">
    <property type="entry name" value="P-loop_NTPase"/>
</dbReference>
<dbReference type="Gene3D" id="3.40.50.300">
    <property type="entry name" value="P-loop containing nucleotide triphosphate hydrolases"/>
    <property type="match status" value="1"/>
</dbReference>
<accession>A0A0F9D8N9</accession>
<feature type="non-terminal residue" evidence="3">
    <location>
        <position position="1"/>
    </location>
</feature>
<name>A0A0F9D8N9_9ZZZZ</name>
<organism evidence="3">
    <name type="scientific">marine sediment metagenome</name>
    <dbReference type="NCBI Taxonomy" id="412755"/>
    <lineage>
        <taxon>unclassified sequences</taxon>
        <taxon>metagenomes</taxon>
        <taxon>ecological metagenomes</taxon>
    </lineage>
</organism>
<dbReference type="GO" id="GO:0005524">
    <property type="term" value="F:ATP binding"/>
    <property type="evidence" value="ECO:0007669"/>
    <property type="project" value="UniProtKB-KW"/>
</dbReference>
<comment type="caution">
    <text evidence="3">The sequence shown here is derived from an EMBL/GenBank/DDBJ whole genome shotgun (WGS) entry which is preliminary data.</text>
</comment>
<dbReference type="PANTHER" id="PTHR43790">
    <property type="entry name" value="CARBOHYDRATE TRANSPORT ATP-BINDING PROTEIN MG119-RELATED"/>
    <property type="match status" value="1"/>
</dbReference>
<dbReference type="EMBL" id="LAZR01029953">
    <property type="protein sequence ID" value="KKL58058.1"/>
    <property type="molecule type" value="Genomic_DNA"/>
</dbReference>
<dbReference type="PANTHER" id="PTHR43790:SF8">
    <property type="entry name" value="SUGAR ABC TRANSPORTER ATP-BINDING PROTEIN"/>
    <property type="match status" value="1"/>
</dbReference>
<dbReference type="InterPro" id="IPR050107">
    <property type="entry name" value="ABC_carbohydrate_import_ATPase"/>
</dbReference>
<dbReference type="AlphaFoldDB" id="A0A0F9D8N9"/>
<evidence type="ECO:0008006" key="4">
    <source>
        <dbReference type="Google" id="ProtNLM"/>
    </source>
</evidence>
<protein>
    <recommendedName>
        <fullName evidence="4">Sugar ABC transporter ATP-binding protein</fullName>
    </recommendedName>
</protein>
<keyword evidence="2" id="KW-0067">ATP-binding</keyword>
<evidence type="ECO:0000313" key="3">
    <source>
        <dbReference type="EMBL" id="KKL58058.1"/>
    </source>
</evidence>
<dbReference type="SUPFAM" id="SSF52540">
    <property type="entry name" value="P-loop containing nucleoside triphosphate hydrolases"/>
    <property type="match status" value="1"/>
</dbReference>
<sequence>ILDEPTNNLSITETNKVLSFVEEIKKQGRSCIFITHNIYHVYPVADNFVIVDRGRIVGEYLKREISLNQLVEKLKYIAAHGGTS</sequence>
<reference evidence="3" key="1">
    <citation type="journal article" date="2015" name="Nature">
        <title>Complex archaea that bridge the gap between prokaryotes and eukaryotes.</title>
        <authorList>
            <person name="Spang A."/>
            <person name="Saw J.H."/>
            <person name="Jorgensen S.L."/>
            <person name="Zaremba-Niedzwiedzka K."/>
            <person name="Martijn J."/>
            <person name="Lind A.E."/>
            <person name="van Eijk R."/>
            <person name="Schleper C."/>
            <person name="Guy L."/>
            <person name="Ettema T.J."/>
        </authorList>
    </citation>
    <scope>NUCLEOTIDE SEQUENCE</scope>
</reference>